<dbReference type="AlphaFoldDB" id="A0A0F9VE81"/>
<reference evidence="1" key="1">
    <citation type="journal article" date="2015" name="Nature">
        <title>Complex archaea that bridge the gap between prokaryotes and eukaryotes.</title>
        <authorList>
            <person name="Spang A."/>
            <person name="Saw J.H."/>
            <person name="Jorgensen S.L."/>
            <person name="Zaremba-Niedzwiedzka K."/>
            <person name="Martijn J."/>
            <person name="Lind A.E."/>
            <person name="van Eijk R."/>
            <person name="Schleper C."/>
            <person name="Guy L."/>
            <person name="Ettema T.J."/>
        </authorList>
    </citation>
    <scope>NUCLEOTIDE SEQUENCE</scope>
</reference>
<sequence>MDRHDLLEMCLVSLLVLPEVELIRLLPTLAMLADPYLASPQDHQELCETIQRCLAEHLA</sequence>
<dbReference type="EMBL" id="LAZR01000026">
    <property type="protein sequence ID" value="KKO03466.1"/>
    <property type="molecule type" value="Genomic_DNA"/>
</dbReference>
<name>A0A0F9VE81_9ZZZZ</name>
<gene>
    <name evidence="1" type="ORF">LCGC14_0093900</name>
</gene>
<organism evidence="1">
    <name type="scientific">marine sediment metagenome</name>
    <dbReference type="NCBI Taxonomy" id="412755"/>
    <lineage>
        <taxon>unclassified sequences</taxon>
        <taxon>metagenomes</taxon>
        <taxon>ecological metagenomes</taxon>
    </lineage>
</organism>
<proteinExistence type="predicted"/>
<protein>
    <submittedName>
        <fullName evidence="1">Uncharacterized protein</fullName>
    </submittedName>
</protein>
<evidence type="ECO:0000313" key="1">
    <source>
        <dbReference type="EMBL" id="KKO03466.1"/>
    </source>
</evidence>
<accession>A0A0F9VE81</accession>
<comment type="caution">
    <text evidence="1">The sequence shown here is derived from an EMBL/GenBank/DDBJ whole genome shotgun (WGS) entry which is preliminary data.</text>
</comment>